<dbReference type="GO" id="GO:0006511">
    <property type="term" value="P:ubiquitin-dependent protein catabolic process"/>
    <property type="evidence" value="ECO:0007669"/>
    <property type="project" value="TreeGrafter"/>
</dbReference>
<dbReference type="SUPFAM" id="SSF57850">
    <property type="entry name" value="RING/U-box"/>
    <property type="match status" value="1"/>
</dbReference>
<dbReference type="SMART" id="SM00184">
    <property type="entry name" value="RING"/>
    <property type="match status" value="1"/>
</dbReference>
<evidence type="ECO:0000259" key="6">
    <source>
        <dbReference type="PROSITE" id="PS50089"/>
    </source>
</evidence>
<keyword evidence="8" id="KW-1185">Reference proteome</keyword>
<sequence>MNKIENFLRWLCNPIVEEFSDSFLSQIAGSAVRSFQAIREAAEEAARLAEGIQAERLSPEDQDIGDDLQDNVSDYSEDEEEETSNGSDLHIWRTELERGRAHRSRERAREQAQRDRDRAKRFRERARERAQRGRARSERERDRSQLDRERARHRSQGNIDICHCCRSRAERDRKRADRHSHRADHHKERAEYHRQKADRLRVRNRDQAELAEEHAELSRQRAEFLQNLALLGPDVLADWNGLGDHEVASSTQMVTQLGPEQNVPRMTTSELAALPTVQHASDGSNKEEKDSSEVRCSICLTDFKTGDEKRVLPCVHSFHVGCADKWLKMNATCPVCRLQLKE</sequence>
<organism evidence="7 8">
    <name type="scientific">Biomphalaria pfeifferi</name>
    <name type="common">Bloodfluke planorb</name>
    <name type="synonym">Freshwater snail</name>
    <dbReference type="NCBI Taxonomy" id="112525"/>
    <lineage>
        <taxon>Eukaryota</taxon>
        <taxon>Metazoa</taxon>
        <taxon>Spiralia</taxon>
        <taxon>Lophotrochozoa</taxon>
        <taxon>Mollusca</taxon>
        <taxon>Gastropoda</taxon>
        <taxon>Heterobranchia</taxon>
        <taxon>Euthyneura</taxon>
        <taxon>Panpulmonata</taxon>
        <taxon>Hygrophila</taxon>
        <taxon>Lymnaeoidea</taxon>
        <taxon>Planorbidae</taxon>
        <taxon>Biomphalaria</taxon>
    </lineage>
</organism>
<keyword evidence="1" id="KW-0479">Metal-binding</keyword>
<reference evidence="7" key="1">
    <citation type="journal article" date="2023" name="PLoS Negl. Trop. Dis.">
        <title>A genome sequence for Biomphalaria pfeifferi, the major vector snail for the human-infecting parasite Schistosoma mansoni.</title>
        <authorList>
            <person name="Bu L."/>
            <person name="Lu L."/>
            <person name="Laidemitt M.R."/>
            <person name="Zhang S.M."/>
            <person name="Mutuku M."/>
            <person name="Mkoji G."/>
            <person name="Steinauer M."/>
            <person name="Loker E.S."/>
        </authorList>
    </citation>
    <scope>NUCLEOTIDE SEQUENCE</scope>
    <source>
        <strain evidence="7">KasaAsao</strain>
    </source>
</reference>
<dbReference type="InterPro" id="IPR013083">
    <property type="entry name" value="Znf_RING/FYVE/PHD"/>
</dbReference>
<feature type="compositionally biased region" description="Basic and acidic residues" evidence="5">
    <location>
        <begin position="90"/>
        <end position="99"/>
    </location>
</feature>
<feature type="compositionally biased region" description="Basic and acidic residues" evidence="5">
    <location>
        <begin position="185"/>
        <end position="200"/>
    </location>
</feature>
<feature type="region of interest" description="Disordered" evidence="5">
    <location>
        <begin position="53"/>
        <end position="154"/>
    </location>
</feature>
<evidence type="ECO:0000256" key="4">
    <source>
        <dbReference type="PROSITE-ProRule" id="PRU00175"/>
    </source>
</evidence>
<dbReference type="Proteomes" id="UP001233172">
    <property type="component" value="Unassembled WGS sequence"/>
</dbReference>
<keyword evidence="2 4" id="KW-0863">Zinc-finger</keyword>
<dbReference type="GO" id="GO:0061630">
    <property type="term" value="F:ubiquitin protein ligase activity"/>
    <property type="evidence" value="ECO:0007669"/>
    <property type="project" value="TreeGrafter"/>
</dbReference>
<dbReference type="Gene3D" id="3.30.40.10">
    <property type="entry name" value="Zinc/RING finger domain, C3HC4 (zinc finger)"/>
    <property type="match status" value="1"/>
</dbReference>
<keyword evidence="3" id="KW-0862">Zinc</keyword>
<dbReference type="InterPro" id="IPR001841">
    <property type="entry name" value="Znf_RING"/>
</dbReference>
<dbReference type="Pfam" id="PF13639">
    <property type="entry name" value="zf-RING_2"/>
    <property type="match status" value="1"/>
</dbReference>
<protein>
    <submittedName>
        <fullName evidence="7">Zinc finger CCCH domain-containing protein 13</fullName>
    </submittedName>
</protein>
<accession>A0AAD8BF24</accession>
<feature type="region of interest" description="Disordered" evidence="5">
    <location>
        <begin position="170"/>
        <end position="200"/>
    </location>
</feature>
<evidence type="ECO:0000313" key="7">
    <source>
        <dbReference type="EMBL" id="KAK0053427.1"/>
    </source>
</evidence>
<name>A0AAD8BF24_BIOPF</name>
<dbReference type="GO" id="GO:0008270">
    <property type="term" value="F:zinc ion binding"/>
    <property type="evidence" value="ECO:0007669"/>
    <property type="project" value="UniProtKB-KW"/>
</dbReference>
<evidence type="ECO:0000256" key="2">
    <source>
        <dbReference type="ARBA" id="ARBA00022771"/>
    </source>
</evidence>
<gene>
    <name evidence="7" type="ORF">Bpfe_017125</name>
</gene>
<dbReference type="PANTHER" id="PTHR45931">
    <property type="entry name" value="SI:CH211-59O9.10"/>
    <property type="match status" value="1"/>
</dbReference>
<feature type="domain" description="RING-type" evidence="6">
    <location>
        <begin position="296"/>
        <end position="337"/>
    </location>
</feature>
<reference evidence="7" key="2">
    <citation type="submission" date="2023-04" db="EMBL/GenBank/DDBJ databases">
        <authorList>
            <person name="Bu L."/>
            <person name="Lu L."/>
            <person name="Laidemitt M.R."/>
            <person name="Zhang S.M."/>
            <person name="Mutuku M."/>
            <person name="Mkoji G."/>
            <person name="Steinauer M."/>
            <person name="Loker E.S."/>
        </authorList>
    </citation>
    <scope>NUCLEOTIDE SEQUENCE</scope>
    <source>
        <strain evidence="7">KasaAsao</strain>
        <tissue evidence="7">Whole Snail</tissue>
    </source>
</reference>
<dbReference type="PROSITE" id="PS50089">
    <property type="entry name" value="ZF_RING_2"/>
    <property type="match status" value="1"/>
</dbReference>
<evidence type="ECO:0000256" key="3">
    <source>
        <dbReference type="ARBA" id="ARBA00022833"/>
    </source>
</evidence>
<dbReference type="InterPro" id="IPR051834">
    <property type="entry name" value="RING_finger_E3_ligase"/>
</dbReference>
<feature type="compositionally biased region" description="Basic and acidic residues" evidence="5">
    <location>
        <begin position="125"/>
        <end position="150"/>
    </location>
</feature>
<evidence type="ECO:0000313" key="8">
    <source>
        <dbReference type="Proteomes" id="UP001233172"/>
    </source>
</evidence>
<dbReference type="AlphaFoldDB" id="A0AAD8BF24"/>
<dbReference type="GO" id="GO:0005634">
    <property type="term" value="C:nucleus"/>
    <property type="evidence" value="ECO:0007669"/>
    <property type="project" value="TreeGrafter"/>
</dbReference>
<dbReference type="PANTHER" id="PTHR45931:SF3">
    <property type="entry name" value="RING ZINC FINGER-CONTAINING PROTEIN"/>
    <property type="match status" value="1"/>
</dbReference>
<comment type="caution">
    <text evidence="7">The sequence shown here is derived from an EMBL/GenBank/DDBJ whole genome shotgun (WGS) entry which is preliminary data.</text>
</comment>
<evidence type="ECO:0000256" key="5">
    <source>
        <dbReference type="SAM" id="MobiDB-lite"/>
    </source>
</evidence>
<feature type="compositionally biased region" description="Acidic residues" evidence="5">
    <location>
        <begin position="60"/>
        <end position="83"/>
    </location>
</feature>
<evidence type="ECO:0000256" key="1">
    <source>
        <dbReference type="ARBA" id="ARBA00022723"/>
    </source>
</evidence>
<feature type="compositionally biased region" description="Basic and acidic residues" evidence="5">
    <location>
        <begin position="107"/>
        <end position="118"/>
    </location>
</feature>
<dbReference type="EMBL" id="JASAOG010000086">
    <property type="protein sequence ID" value="KAK0053427.1"/>
    <property type="molecule type" value="Genomic_DNA"/>
</dbReference>
<proteinExistence type="predicted"/>